<keyword evidence="3" id="KW-1185">Reference proteome</keyword>
<dbReference type="AlphaFoldDB" id="A0A1Q8YH82"/>
<organism evidence="2 3">
    <name type="scientific">Rhodoferax antarcticus ANT.BR</name>
    <dbReference type="NCBI Taxonomy" id="1111071"/>
    <lineage>
        <taxon>Bacteria</taxon>
        <taxon>Pseudomonadati</taxon>
        <taxon>Pseudomonadota</taxon>
        <taxon>Betaproteobacteria</taxon>
        <taxon>Burkholderiales</taxon>
        <taxon>Comamonadaceae</taxon>
        <taxon>Rhodoferax</taxon>
    </lineage>
</organism>
<dbReference type="PANTHER" id="PTHR34610:SF3">
    <property type="entry name" value="SSL7007 PROTEIN"/>
    <property type="match status" value="1"/>
</dbReference>
<proteinExistence type="predicted"/>
<dbReference type="SMART" id="SM00670">
    <property type="entry name" value="PINc"/>
    <property type="match status" value="1"/>
</dbReference>
<evidence type="ECO:0000259" key="1">
    <source>
        <dbReference type="SMART" id="SM00670"/>
    </source>
</evidence>
<dbReference type="InterPro" id="IPR002716">
    <property type="entry name" value="PIN_dom"/>
</dbReference>
<evidence type="ECO:0000313" key="2">
    <source>
        <dbReference type="EMBL" id="OLP07279.1"/>
    </source>
</evidence>
<protein>
    <recommendedName>
        <fullName evidence="1">PIN domain-containing protein</fullName>
    </recommendedName>
</protein>
<evidence type="ECO:0000313" key="3">
    <source>
        <dbReference type="Proteomes" id="UP000185911"/>
    </source>
</evidence>
<dbReference type="RefSeq" id="WP_075585632.1">
    <property type="nucleotide sequence ID" value="NZ_MSYM01000008.1"/>
</dbReference>
<sequence>MRFGRPIIIDTGVLISAAIRPQSVPATALERALRHHEVYACAETLSELEAVLMRSKFDRYASIVQRQAFLQGLTEHLKMVVVKEPTQECTEPKDDKFLALAWEVRAELIVASDPHLTCMHPWRLIPILPPAAFLVM</sequence>
<gene>
    <name evidence="2" type="ORF">BLL52_1109</name>
</gene>
<comment type="caution">
    <text evidence="2">The sequence shown here is derived from an EMBL/GenBank/DDBJ whole genome shotgun (WGS) entry which is preliminary data.</text>
</comment>
<dbReference type="Pfam" id="PF13470">
    <property type="entry name" value="PIN_3"/>
    <property type="match status" value="1"/>
</dbReference>
<dbReference type="NCBIfam" id="TIGR00305">
    <property type="entry name" value="putative toxin-antitoxin system toxin component, PIN family"/>
    <property type="match status" value="1"/>
</dbReference>
<dbReference type="EMBL" id="MSYM01000008">
    <property type="protein sequence ID" value="OLP07279.1"/>
    <property type="molecule type" value="Genomic_DNA"/>
</dbReference>
<accession>A0A1Q8YH82</accession>
<dbReference type="Proteomes" id="UP000185911">
    <property type="component" value="Unassembled WGS sequence"/>
</dbReference>
<name>A0A1Q8YH82_9BURK</name>
<feature type="domain" description="PIN" evidence="1">
    <location>
        <begin position="5"/>
        <end position="118"/>
    </location>
</feature>
<dbReference type="InterPro" id="IPR002850">
    <property type="entry name" value="PIN_toxin-like"/>
</dbReference>
<reference evidence="2 3" key="1">
    <citation type="submission" date="2017-01" db="EMBL/GenBank/DDBJ databases">
        <title>Genome sequence of Rhodoferax antarcticus ANT.BR, a psychrophilic purple nonsulfur bacterium from an Antarctic microbial mat.</title>
        <authorList>
            <person name="Baker J."/>
            <person name="Riester C."/>
            <person name="Skinner B."/>
            <person name="Newell A."/>
            <person name="Swingley W."/>
            <person name="Madigan M."/>
            <person name="Jung D."/>
            <person name="Asao M."/>
            <person name="Chen M."/>
            <person name="Loughlin P."/>
            <person name="Pan H."/>
            <person name="Lin S."/>
            <person name="Li N."/>
            <person name="Shaw J."/>
            <person name="Prado M."/>
            <person name="Sherman C."/>
            <person name="Li X."/>
            <person name="Tang J."/>
            <person name="Blankenship R."/>
            <person name="Zhao T."/>
            <person name="Touchman J."/>
            <person name="Sattley M."/>
        </authorList>
    </citation>
    <scope>NUCLEOTIDE SEQUENCE [LARGE SCALE GENOMIC DNA]</scope>
    <source>
        <strain evidence="2 3">ANT.BR</strain>
    </source>
</reference>
<dbReference type="SUPFAM" id="SSF88723">
    <property type="entry name" value="PIN domain-like"/>
    <property type="match status" value="1"/>
</dbReference>
<dbReference type="InterPro" id="IPR029060">
    <property type="entry name" value="PIN-like_dom_sf"/>
</dbReference>
<dbReference type="STRING" id="81479.RA876_00260"/>
<dbReference type="PANTHER" id="PTHR34610">
    <property type="entry name" value="SSL7007 PROTEIN"/>
    <property type="match status" value="1"/>
</dbReference>